<reference evidence="2" key="1">
    <citation type="submission" date="2025-08" db="UniProtKB">
        <authorList>
            <consortium name="RefSeq"/>
        </authorList>
    </citation>
    <scope>IDENTIFICATION</scope>
</reference>
<evidence type="ECO:0000256" key="1">
    <source>
        <dbReference type="SAM" id="MobiDB-lite"/>
    </source>
</evidence>
<feature type="compositionally biased region" description="Acidic residues" evidence="1">
    <location>
        <begin position="336"/>
        <end position="352"/>
    </location>
</feature>
<feature type="region of interest" description="Disordered" evidence="1">
    <location>
        <begin position="156"/>
        <end position="356"/>
    </location>
</feature>
<feature type="compositionally biased region" description="Basic and acidic residues" evidence="1">
    <location>
        <begin position="282"/>
        <end position="292"/>
    </location>
</feature>
<feature type="compositionally biased region" description="Low complexity" evidence="1">
    <location>
        <begin position="15"/>
        <end position="28"/>
    </location>
</feature>
<feature type="region of interest" description="Disordered" evidence="1">
    <location>
        <begin position="1"/>
        <end position="102"/>
    </location>
</feature>
<sequence>MSNLQDNPETPPHVSPNTNSSSIPTSESPKPRFRKTKLIARKAVASGPLRKALNERLKASQRKESSAKETYSSSESDQYISASEGDEPGSSHNVTPQENPKDVKSCFVPVDVVEKVESRYVLIRAAKDVSGSDSVKLRKNKRKEVLAICGSGEVGVSQLGGSRSGEAAEGLVDLSKQPVEPSPFVEETLADMMKKVGGSYDPKKRKASSLRTPSASKPTKKSKHASPKATPRVRTTRSKVRESEAELKRALEESKRKRKEKGKGKVGENSEAVAEEEDEVMELVHPEKHTTEEAPIANSKETRTSAKKPSKPVPVESSLAKRTRSASKGKQVKMVEEEEESDEEEKEDESENEQDRYANNVKRKILKGRLVKDLEEPGKIRLLTALGAQGWKDIVLQIEGKLSRKELVEFMANGIVKNGVVTSTVKGVKVKFNTAKLGKILDIPCEGYDDCTRQRWPCFDGLPSELQITRNFCDTKTDEEVPEARAVQKSEMRSKHKVLVEFVNKCLLPRQERRHTTNYMDLVLMQCMNEGKQINWHVFIVKLLERVMNGSKAHAIPYGFILTIVLERLDVPFKRWEMASSKEHFGIKILQACDYLPSTSPSKAQCQNC</sequence>
<organism evidence="2">
    <name type="scientific">Nicotiana tabacum</name>
    <name type="common">Common tobacco</name>
    <dbReference type="NCBI Taxonomy" id="4097"/>
    <lineage>
        <taxon>Eukaryota</taxon>
        <taxon>Viridiplantae</taxon>
        <taxon>Streptophyta</taxon>
        <taxon>Embryophyta</taxon>
        <taxon>Tracheophyta</taxon>
        <taxon>Spermatophyta</taxon>
        <taxon>Magnoliopsida</taxon>
        <taxon>eudicotyledons</taxon>
        <taxon>Gunneridae</taxon>
        <taxon>Pentapetalae</taxon>
        <taxon>asterids</taxon>
        <taxon>lamiids</taxon>
        <taxon>Solanales</taxon>
        <taxon>Solanaceae</taxon>
        <taxon>Nicotianoideae</taxon>
        <taxon>Nicotianeae</taxon>
        <taxon>Nicotiana</taxon>
    </lineage>
</organism>
<dbReference type="RefSeq" id="XP_016497993.1">
    <property type="nucleotide sequence ID" value="XM_016642507.1"/>
</dbReference>
<feature type="compositionally biased region" description="Basic and acidic residues" evidence="1">
    <location>
        <begin position="52"/>
        <end position="67"/>
    </location>
</feature>
<dbReference type="KEGG" id="nta:107816767"/>
<gene>
    <name evidence="2" type="primary">LOC107816767</name>
</gene>
<dbReference type="OrthoDB" id="1227218at2759"/>
<name>A0A1S4CA34_TOBAC</name>
<protein>
    <submittedName>
        <fullName evidence="2">Transcriptional regulator ATRX-like</fullName>
    </submittedName>
</protein>
<feature type="compositionally biased region" description="Basic residues" evidence="1">
    <location>
        <begin position="321"/>
        <end position="331"/>
    </location>
</feature>
<dbReference type="AlphaFoldDB" id="A0A1S4CA34"/>
<dbReference type="PaxDb" id="4097-A0A1S4CA34"/>
<proteinExistence type="predicted"/>
<feature type="compositionally biased region" description="Basic and acidic residues" evidence="1">
    <location>
        <begin position="239"/>
        <end position="255"/>
    </location>
</feature>
<accession>A0A1S4CA34</accession>
<dbReference type="OMA" id="FMANGIV"/>
<feature type="compositionally biased region" description="Basic residues" evidence="1">
    <location>
        <begin position="31"/>
        <end position="40"/>
    </location>
</feature>
<evidence type="ECO:0000313" key="2">
    <source>
        <dbReference type="RefSeq" id="XP_016497993.1"/>
    </source>
</evidence>